<feature type="transmembrane region" description="Helical" evidence="1">
    <location>
        <begin position="451"/>
        <end position="469"/>
    </location>
</feature>
<sequence>MQQRDRAVFVGDKYCSYSGNALEDAPQLKHLDDIAPDAFATLKTAYENAWTVTGRVTSSYLYKRNYSSSNANLTHSFWWIALCDKNGQLHQFSLNAESRVFENIKKGDVLSVVFPTSLTLTHQIMGREAKARVTDDTKVPAAIVHRDENQQYNIDSWFTPSDRPKSYWFVLTFVLAMFGFGSVLGAGPEMLGGALLVAFVTFLLEYVANGNKHEKQLEKHATLTGAMDAFLNVTKKQLGFHLAAREHMPSDIFCHRCEERIASDSVFCASCGSQQNTDSSRVQTTNVAAIESDLLGQFHVDYSEAYTHKRVLGKDQDCEVNVSCMLAKVVSRDTSSNVSDVTTTKTTTRSYDVYHGNRYQRTETETSVSSNRLRQSKMTGKLVIKLANDEIREQGFAEDIIGGLDEGDWFIYARADAQFPVSSHNREYAYNLSQNHHFTTSTFKSYSGPSAIAKWVILLVLFLGGNWLWSANALDILIQFQEYAFAEELSYYMPIVENIPLIVFALLNVYWFVRTLAVSAQNRKARESILSRLSDTLKQFEIELPQLQEKIKRIS</sequence>
<dbReference type="KEGG" id="aal:EP13_11805"/>
<gene>
    <name evidence="2" type="ORF">EP13_11805</name>
</gene>
<proteinExistence type="predicted"/>
<keyword evidence="1" id="KW-0812">Transmembrane</keyword>
<feature type="transmembrane region" description="Helical" evidence="1">
    <location>
        <begin position="166"/>
        <end position="184"/>
    </location>
</feature>
<dbReference type="GeneID" id="78255586"/>
<keyword evidence="3" id="KW-1185">Reference proteome</keyword>
<feature type="transmembrane region" description="Helical" evidence="1">
    <location>
        <begin position="190"/>
        <end position="208"/>
    </location>
</feature>
<evidence type="ECO:0000256" key="1">
    <source>
        <dbReference type="SAM" id="Phobius"/>
    </source>
</evidence>
<keyword evidence="1" id="KW-1133">Transmembrane helix</keyword>
<dbReference type="EMBL" id="CP008849">
    <property type="protein sequence ID" value="AIF99311.1"/>
    <property type="molecule type" value="Genomic_DNA"/>
</dbReference>
<dbReference type="Proteomes" id="UP000056090">
    <property type="component" value="Chromosome"/>
</dbReference>
<evidence type="ECO:0000313" key="2">
    <source>
        <dbReference type="EMBL" id="AIF99311.1"/>
    </source>
</evidence>
<dbReference type="RefSeq" id="WP_044057412.1">
    <property type="nucleotide sequence ID" value="NZ_CBCSKJ010000003.1"/>
</dbReference>
<feature type="transmembrane region" description="Helical" evidence="1">
    <location>
        <begin position="489"/>
        <end position="513"/>
    </location>
</feature>
<evidence type="ECO:0000313" key="3">
    <source>
        <dbReference type="Proteomes" id="UP000056090"/>
    </source>
</evidence>
<reference evidence="2 3" key="1">
    <citation type="submission" date="2014-06" db="EMBL/GenBank/DDBJ databases">
        <title>Genomes of Alteromonas australica, a world apart.</title>
        <authorList>
            <person name="Gonzaga A."/>
            <person name="Lopez-Perez M."/>
            <person name="Rodriguez-Valera F."/>
        </authorList>
    </citation>
    <scope>NUCLEOTIDE SEQUENCE [LARGE SCALE GENOMIC DNA]</scope>
    <source>
        <strain evidence="2 3">H 17</strain>
    </source>
</reference>
<dbReference type="AlphaFoldDB" id="A0A075P0E8"/>
<protein>
    <submittedName>
        <fullName evidence="2">Uncharacterized protein</fullName>
    </submittedName>
</protein>
<organism evidence="2 3">
    <name type="scientific">Alteromonas australica</name>
    <dbReference type="NCBI Taxonomy" id="589873"/>
    <lineage>
        <taxon>Bacteria</taxon>
        <taxon>Pseudomonadati</taxon>
        <taxon>Pseudomonadota</taxon>
        <taxon>Gammaproteobacteria</taxon>
        <taxon>Alteromonadales</taxon>
        <taxon>Alteromonadaceae</taxon>
        <taxon>Alteromonas/Salinimonas group</taxon>
        <taxon>Alteromonas</taxon>
    </lineage>
</organism>
<name>A0A075P0E8_9ALTE</name>
<keyword evidence="1" id="KW-0472">Membrane</keyword>
<accession>A0A075P0E8</accession>
<dbReference type="eggNOG" id="ENOG50306BK">
    <property type="taxonomic scope" value="Bacteria"/>
</dbReference>